<dbReference type="EMBL" id="JAXCGZ010005920">
    <property type="protein sequence ID" value="KAK7080448.1"/>
    <property type="molecule type" value="Genomic_DNA"/>
</dbReference>
<organism evidence="2 3">
    <name type="scientific">Halocaridina rubra</name>
    <name type="common">Hawaiian red shrimp</name>
    <dbReference type="NCBI Taxonomy" id="373956"/>
    <lineage>
        <taxon>Eukaryota</taxon>
        <taxon>Metazoa</taxon>
        <taxon>Ecdysozoa</taxon>
        <taxon>Arthropoda</taxon>
        <taxon>Crustacea</taxon>
        <taxon>Multicrustacea</taxon>
        <taxon>Malacostraca</taxon>
        <taxon>Eumalacostraca</taxon>
        <taxon>Eucarida</taxon>
        <taxon>Decapoda</taxon>
        <taxon>Pleocyemata</taxon>
        <taxon>Caridea</taxon>
        <taxon>Atyoidea</taxon>
        <taxon>Atyidae</taxon>
        <taxon>Halocaridina</taxon>
    </lineage>
</organism>
<feature type="compositionally biased region" description="Basic and acidic residues" evidence="1">
    <location>
        <begin position="108"/>
        <end position="124"/>
    </location>
</feature>
<accession>A0AAN8XF81</accession>
<gene>
    <name evidence="2" type="ORF">SK128_004819</name>
</gene>
<reference evidence="2 3" key="1">
    <citation type="submission" date="2023-11" db="EMBL/GenBank/DDBJ databases">
        <title>Halocaridina rubra genome assembly.</title>
        <authorList>
            <person name="Smith C."/>
        </authorList>
    </citation>
    <scope>NUCLEOTIDE SEQUENCE [LARGE SCALE GENOMIC DNA]</scope>
    <source>
        <strain evidence="2">EP-1</strain>
        <tissue evidence="2">Whole</tissue>
    </source>
</reference>
<evidence type="ECO:0000313" key="3">
    <source>
        <dbReference type="Proteomes" id="UP001381693"/>
    </source>
</evidence>
<keyword evidence="3" id="KW-1185">Reference proteome</keyword>
<sequence length="237" mass="27239">MKIIPDDSCELVANLKKKYNNIAICICEPTPPSSEYEEKRNKTHGSRLLRENLSNPNLTRTGTIRLQDGIANNSPKFVSENWLEIQKNRSMPSKHSKQASFVNGSTENVHRPQHDKSEPRQRTAETIDIYDDSGRDSNSNNLTASSTFMGRAQMQPKDHINHKNFQDDKRRLGRDSKFGNKYAFPGYISAEHKDIEKIIIEIELETQTIMKTQRDIQLSNQEQLIKINPISNNNIFQ</sequence>
<protein>
    <submittedName>
        <fullName evidence="2">Uncharacterized protein</fullName>
    </submittedName>
</protein>
<comment type="caution">
    <text evidence="2">The sequence shown here is derived from an EMBL/GenBank/DDBJ whole genome shotgun (WGS) entry which is preliminary data.</text>
</comment>
<name>A0AAN8XF81_HALRR</name>
<evidence type="ECO:0000256" key="1">
    <source>
        <dbReference type="SAM" id="MobiDB-lite"/>
    </source>
</evidence>
<dbReference type="AlphaFoldDB" id="A0AAN8XF81"/>
<dbReference type="Proteomes" id="UP001381693">
    <property type="component" value="Unassembled WGS sequence"/>
</dbReference>
<feature type="compositionally biased region" description="Polar residues" evidence="1">
    <location>
        <begin position="98"/>
        <end position="107"/>
    </location>
</feature>
<feature type="region of interest" description="Disordered" evidence="1">
    <location>
        <begin position="89"/>
        <end position="124"/>
    </location>
</feature>
<proteinExistence type="predicted"/>
<evidence type="ECO:0000313" key="2">
    <source>
        <dbReference type="EMBL" id="KAK7080448.1"/>
    </source>
</evidence>